<dbReference type="SUPFAM" id="SSF52172">
    <property type="entry name" value="CheY-like"/>
    <property type="match status" value="2"/>
</dbReference>
<dbReference type="Pfam" id="PF00072">
    <property type="entry name" value="Response_reg"/>
    <property type="match status" value="2"/>
</dbReference>
<keyword evidence="7" id="KW-0547">Nucleotide-binding</keyword>
<dbReference type="SMART" id="SM00387">
    <property type="entry name" value="HATPase_c"/>
    <property type="match status" value="1"/>
</dbReference>
<dbReference type="SMART" id="SM00073">
    <property type="entry name" value="HPT"/>
    <property type="match status" value="1"/>
</dbReference>
<dbReference type="PROSITE" id="PS50110">
    <property type="entry name" value="RESPONSE_REGULATORY"/>
    <property type="match status" value="2"/>
</dbReference>
<evidence type="ECO:0000259" key="15">
    <source>
        <dbReference type="PROSITE" id="PS50109"/>
    </source>
</evidence>
<dbReference type="InterPro" id="IPR005467">
    <property type="entry name" value="His_kinase_dom"/>
</dbReference>
<keyword evidence="6 14" id="KW-0812">Transmembrane</keyword>
<dbReference type="InterPro" id="IPR003594">
    <property type="entry name" value="HATPase_dom"/>
</dbReference>
<accession>A0ABR6Z9W9</accession>
<feature type="domain" description="Response regulatory" evidence="16">
    <location>
        <begin position="880"/>
        <end position="996"/>
    </location>
</feature>
<dbReference type="Gene3D" id="3.30.565.10">
    <property type="entry name" value="Histidine kinase-like ATPase, C-terminal domain"/>
    <property type="match status" value="1"/>
</dbReference>
<dbReference type="Gene3D" id="3.40.50.2300">
    <property type="match status" value="2"/>
</dbReference>
<feature type="transmembrane region" description="Helical" evidence="14">
    <location>
        <begin position="70"/>
        <end position="88"/>
    </location>
</feature>
<keyword evidence="20" id="KW-1185">Reference proteome</keyword>
<evidence type="ECO:0000256" key="10">
    <source>
        <dbReference type="ARBA" id="ARBA00023012"/>
    </source>
</evidence>
<feature type="modified residue" description="4-aspartylphosphate" evidence="13">
    <location>
        <position position="784"/>
    </location>
</feature>
<feature type="domain" description="HPt" evidence="18">
    <location>
        <begin position="1038"/>
        <end position="1135"/>
    </location>
</feature>
<evidence type="ECO:0000256" key="7">
    <source>
        <dbReference type="ARBA" id="ARBA00022741"/>
    </source>
</evidence>
<feature type="domain" description="Response regulatory" evidence="16">
    <location>
        <begin position="730"/>
        <end position="852"/>
    </location>
</feature>
<comment type="subcellular location">
    <subcellularLocation>
        <location evidence="2">Cell membrane</location>
        <topology evidence="2">Multi-pass membrane protein</topology>
    </subcellularLocation>
</comment>
<dbReference type="InterPro" id="IPR004358">
    <property type="entry name" value="Sig_transdc_His_kin-like_C"/>
</dbReference>
<dbReference type="Gene3D" id="1.10.287.130">
    <property type="match status" value="1"/>
</dbReference>
<evidence type="ECO:0000256" key="11">
    <source>
        <dbReference type="ARBA" id="ARBA00023136"/>
    </source>
</evidence>
<dbReference type="CDD" id="cd16922">
    <property type="entry name" value="HATPase_EvgS-ArcB-TorS-like"/>
    <property type="match status" value="1"/>
</dbReference>
<evidence type="ECO:0000256" key="8">
    <source>
        <dbReference type="ARBA" id="ARBA00022840"/>
    </source>
</evidence>
<dbReference type="SUPFAM" id="SSF47384">
    <property type="entry name" value="Homodimeric domain of signal transducing histidine kinase"/>
    <property type="match status" value="1"/>
</dbReference>
<comment type="caution">
    <text evidence="19">The sequence shown here is derived from an EMBL/GenBank/DDBJ whole genome shotgun (WGS) entry which is preliminary data.</text>
</comment>
<evidence type="ECO:0000256" key="4">
    <source>
        <dbReference type="ARBA" id="ARBA00022475"/>
    </source>
</evidence>
<feature type="modified residue" description="Phosphohistidine" evidence="12">
    <location>
        <position position="1077"/>
    </location>
</feature>
<evidence type="ECO:0000313" key="19">
    <source>
        <dbReference type="EMBL" id="MBC3908556.1"/>
    </source>
</evidence>
<feature type="transmembrane region" description="Helical" evidence="14">
    <location>
        <begin position="200"/>
        <end position="225"/>
    </location>
</feature>
<dbReference type="EMBL" id="JACOFX010000006">
    <property type="protein sequence ID" value="MBC3908556.1"/>
    <property type="molecule type" value="Genomic_DNA"/>
</dbReference>
<evidence type="ECO:0000313" key="20">
    <source>
        <dbReference type="Proteomes" id="UP000646911"/>
    </source>
</evidence>
<evidence type="ECO:0000259" key="18">
    <source>
        <dbReference type="PROSITE" id="PS50894"/>
    </source>
</evidence>
<dbReference type="PROSITE" id="PS50113">
    <property type="entry name" value="PAC"/>
    <property type="match status" value="1"/>
</dbReference>
<evidence type="ECO:0000256" key="12">
    <source>
        <dbReference type="PROSITE-ProRule" id="PRU00110"/>
    </source>
</evidence>
<reference evidence="19 20" key="1">
    <citation type="submission" date="2020-08" db="EMBL/GenBank/DDBJ databases">
        <title>Novel species isolated from subtropical streams in China.</title>
        <authorList>
            <person name="Lu H."/>
        </authorList>
    </citation>
    <scope>NUCLEOTIDE SEQUENCE [LARGE SCALE GENOMIC DNA]</scope>
    <source>
        <strain evidence="19 20">NL8W</strain>
    </source>
</reference>
<dbReference type="InterPro" id="IPR011006">
    <property type="entry name" value="CheY-like_superfamily"/>
</dbReference>
<organism evidence="19 20">
    <name type="scientific">Undibacterium umbellatum</name>
    <dbReference type="NCBI Taxonomy" id="2762300"/>
    <lineage>
        <taxon>Bacteria</taxon>
        <taxon>Pseudomonadati</taxon>
        <taxon>Pseudomonadota</taxon>
        <taxon>Betaproteobacteria</taxon>
        <taxon>Burkholderiales</taxon>
        <taxon>Oxalobacteraceae</taxon>
        <taxon>Undibacterium</taxon>
    </lineage>
</organism>
<dbReference type="SMART" id="SM00086">
    <property type="entry name" value="PAC"/>
    <property type="match status" value="2"/>
</dbReference>
<dbReference type="InterPro" id="IPR001789">
    <property type="entry name" value="Sig_transdc_resp-reg_receiver"/>
</dbReference>
<dbReference type="Pfam" id="PF02518">
    <property type="entry name" value="HATPase_c"/>
    <property type="match status" value="1"/>
</dbReference>
<dbReference type="InterPro" id="IPR000014">
    <property type="entry name" value="PAS"/>
</dbReference>
<dbReference type="CDD" id="cd00130">
    <property type="entry name" value="PAS"/>
    <property type="match status" value="1"/>
</dbReference>
<dbReference type="Pfam" id="PF00512">
    <property type="entry name" value="HisKA"/>
    <property type="match status" value="1"/>
</dbReference>
<keyword evidence="4" id="KW-1003">Cell membrane</keyword>
<evidence type="ECO:0000256" key="13">
    <source>
        <dbReference type="PROSITE-ProRule" id="PRU00169"/>
    </source>
</evidence>
<dbReference type="CDD" id="cd00082">
    <property type="entry name" value="HisKA"/>
    <property type="match status" value="1"/>
</dbReference>
<dbReference type="SMART" id="SM00091">
    <property type="entry name" value="PAS"/>
    <property type="match status" value="2"/>
</dbReference>
<dbReference type="InterPro" id="IPR035965">
    <property type="entry name" value="PAS-like_dom_sf"/>
</dbReference>
<keyword evidence="11 14" id="KW-0472">Membrane</keyword>
<keyword evidence="8" id="KW-0067">ATP-binding</keyword>
<proteinExistence type="predicted"/>
<sequence>MPVGELEMLAHIIVMLAGLASLAWGWLGWRLNISRVSAINFSLANIMLLAGNLAALSLRSDRSVVEFYQSFNLADVMFLGAAVLFRVGLRGLYDLPPPGVRDYAVIGVVAIVAFGIYMLGMPNVAGVLVLLATSMVVMQVLYDTDQKMRARSGTTRRLLLLWPIAAAAGLLLWRAFDDVQAIFNAHGDMSATFRGKYFHLYLWLALLITMVINATLIGLTINMLVRKLHAQNNSLQNILDTAPVGVAVSIDGIVRFANPRVTELLDMKVGDPSAQSLVLPEDRDRIDKEMLAQGMISNMELQMYCPHRTVRDLLVTYLPTDFADQPGILAWLVDITDQKKANRDIRQTNDEQTAIFESATLGIAFIKDNIITRANHKLEQLFGWEAGQMLGLSPAIWSNQGVAAEDGPYQDLLRGEIHHSTQRLTRKDGSSFWCRLGGSAIDSKDLSRGSVWLFDDVSQEREAAELMRKAKDMAEDATRMKSDFLANMSHEIRTPMNAIIGMTHLALKTELNSKQRNYISKVDAAARNLMVIINDILDFSKIEAGKLQFEMRDFRLEDVLDNLADLTVIKAQEKGLELLFDVAADVPTSLVGDDLRLGQVLLNLVGNAIKFTDQGEITVRIQLQEAQEQNFSDQVVLCFEIIDTGVGLSQEQCARLFDAFSQADASTTRKYGGTGLGLTISRRLVELMKGQIGVSSQLGAGSCFYFTASFGRYAQQKVLPTAVHDSHDLRVLLVDDNARAREILLAILKSQHFSATAVSSGRAAIEELNYAEEQSQPYGLVLMDWLMPERDGLFTLREMRDIPVLAKIPVFMMATAHSIDALLEEAGETRIDGILQKPINPSSLIDAILMSLGKEILNPGRRQQRHAASNEAEEKMQGAYLLLVEDNSVNQELATELLQNAGIKVDIANNGLEAISMIEIHDYDGVLMDCQMPVMDGFSATRQIRGMQRFAKLPIIAMTANAMSGDKELCLDAGMNDHIAKPIDVNQLFITLARWVTQKVSVPDVGSSASQEVLGPDIKLPVIAGLNLDSALQRLGGNHALLLKLIQRFADNQRGTIINIRQALMRDDLSEAILATHTIKGLAGNIGASQIQSLAAELETALRNDQTDSLTVILPSFEQELAIQLKHIELALPDNIAGTIPKVAIAETVDMAALAIQLQQLAELLADDDARADKLATHILGELRQLDLANQANQISKHISKYEFEEALEKLKEAAQLLGIGLRE</sequence>
<dbReference type="InterPro" id="IPR003661">
    <property type="entry name" value="HisK_dim/P_dom"/>
</dbReference>
<dbReference type="PROSITE" id="PS50109">
    <property type="entry name" value="HIS_KIN"/>
    <property type="match status" value="1"/>
</dbReference>
<dbReference type="PROSITE" id="PS50894">
    <property type="entry name" value="HPT"/>
    <property type="match status" value="1"/>
</dbReference>
<keyword evidence="5 13" id="KW-0597">Phosphoprotein</keyword>
<dbReference type="Pfam" id="PF13188">
    <property type="entry name" value="PAS_8"/>
    <property type="match status" value="1"/>
</dbReference>
<keyword evidence="9 14" id="KW-1133">Transmembrane helix</keyword>
<feature type="transmembrane region" description="Helical" evidence="14">
    <location>
        <begin position="39"/>
        <end position="58"/>
    </location>
</feature>
<dbReference type="PANTHER" id="PTHR45339">
    <property type="entry name" value="HYBRID SIGNAL TRANSDUCTION HISTIDINE KINASE J"/>
    <property type="match status" value="1"/>
</dbReference>
<evidence type="ECO:0000259" key="17">
    <source>
        <dbReference type="PROSITE" id="PS50113"/>
    </source>
</evidence>
<evidence type="ECO:0000259" key="16">
    <source>
        <dbReference type="PROSITE" id="PS50110"/>
    </source>
</evidence>
<dbReference type="InterPro" id="IPR000700">
    <property type="entry name" value="PAS-assoc_C"/>
</dbReference>
<feature type="domain" description="PAC" evidence="17">
    <location>
        <begin position="418"/>
        <end position="469"/>
    </location>
</feature>
<dbReference type="InterPro" id="IPR036890">
    <property type="entry name" value="HATPase_C_sf"/>
</dbReference>
<name>A0ABR6Z9W9_9BURK</name>
<dbReference type="InterPro" id="IPR036641">
    <property type="entry name" value="HPT_dom_sf"/>
</dbReference>
<dbReference type="NCBIfam" id="TIGR00229">
    <property type="entry name" value="sensory_box"/>
    <property type="match status" value="1"/>
</dbReference>
<dbReference type="PANTHER" id="PTHR45339:SF1">
    <property type="entry name" value="HYBRID SIGNAL TRANSDUCTION HISTIDINE KINASE J"/>
    <property type="match status" value="1"/>
</dbReference>
<dbReference type="SMART" id="SM00448">
    <property type="entry name" value="REC"/>
    <property type="match status" value="2"/>
</dbReference>
<evidence type="ECO:0000256" key="3">
    <source>
        <dbReference type="ARBA" id="ARBA00012438"/>
    </source>
</evidence>
<evidence type="ECO:0000256" key="14">
    <source>
        <dbReference type="SAM" id="Phobius"/>
    </source>
</evidence>
<gene>
    <name evidence="19" type="ORF">H8L47_13405</name>
</gene>
<evidence type="ECO:0000256" key="6">
    <source>
        <dbReference type="ARBA" id="ARBA00022692"/>
    </source>
</evidence>
<dbReference type="InterPro" id="IPR008207">
    <property type="entry name" value="Sig_transdc_His_kin_Hpt_dom"/>
</dbReference>
<dbReference type="EC" id="2.7.13.3" evidence="3"/>
<dbReference type="SMART" id="SM00388">
    <property type="entry name" value="HisKA"/>
    <property type="match status" value="1"/>
</dbReference>
<evidence type="ECO:0000256" key="2">
    <source>
        <dbReference type="ARBA" id="ARBA00004651"/>
    </source>
</evidence>
<comment type="catalytic activity">
    <reaction evidence="1">
        <text>ATP + protein L-histidine = ADP + protein N-phospho-L-histidine.</text>
        <dbReference type="EC" id="2.7.13.3"/>
    </reaction>
</comment>
<dbReference type="Proteomes" id="UP000646911">
    <property type="component" value="Unassembled WGS sequence"/>
</dbReference>
<dbReference type="SUPFAM" id="SSF55785">
    <property type="entry name" value="PYP-like sensor domain (PAS domain)"/>
    <property type="match status" value="2"/>
</dbReference>
<feature type="transmembrane region" description="Helical" evidence="14">
    <location>
        <begin position="6"/>
        <end position="27"/>
    </location>
</feature>
<feature type="transmembrane region" description="Helical" evidence="14">
    <location>
        <begin position="124"/>
        <end position="142"/>
    </location>
</feature>
<dbReference type="Gene3D" id="3.30.450.20">
    <property type="entry name" value="PAS domain"/>
    <property type="match status" value="2"/>
</dbReference>
<dbReference type="InterPro" id="IPR001610">
    <property type="entry name" value="PAC"/>
</dbReference>
<keyword evidence="10" id="KW-0902">Two-component regulatory system</keyword>
<dbReference type="CDD" id="cd17546">
    <property type="entry name" value="REC_hyHK_CKI1_RcsC-like"/>
    <property type="match status" value="2"/>
</dbReference>
<dbReference type="Gene3D" id="1.20.120.160">
    <property type="entry name" value="HPT domain"/>
    <property type="match status" value="1"/>
</dbReference>
<feature type="domain" description="Histidine kinase" evidence="15">
    <location>
        <begin position="487"/>
        <end position="712"/>
    </location>
</feature>
<dbReference type="SUPFAM" id="SSF55874">
    <property type="entry name" value="ATPase domain of HSP90 chaperone/DNA topoisomerase II/histidine kinase"/>
    <property type="match status" value="1"/>
</dbReference>
<protein>
    <recommendedName>
        <fullName evidence="3">histidine kinase</fullName>
        <ecNumber evidence="3">2.7.13.3</ecNumber>
    </recommendedName>
</protein>
<feature type="modified residue" description="4-aspartylphosphate" evidence="13">
    <location>
        <position position="929"/>
    </location>
</feature>
<dbReference type="Pfam" id="PF13426">
    <property type="entry name" value="PAS_9"/>
    <property type="match status" value="1"/>
</dbReference>
<dbReference type="RefSeq" id="WP_186954114.1">
    <property type="nucleotide sequence ID" value="NZ_JACOFX010000006.1"/>
</dbReference>
<evidence type="ECO:0000256" key="1">
    <source>
        <dbReference type="ARBA" id="ARBA00000085"/>
    </source>
</evidence>
<dbReference type="PRINTS" id="PR00344">
    <property type="entry name" value="BCTRLSENSOR"/>
</dbReference>
<evidence type="ECO:0000256" key="5">
    <source>
        <dbReference type="ARBA" id="ARBA00022553"/>
    </source>
</evidence>
<dbReference type="InterPro" id="IPR036097">
    <property type="entry name" value="HisK_dim/P_sf"/>
</dbReference>
<dbReference type="Pfam" id="PF01627">
    <property type="entry name" value="Hpt"/>
    <property type="match status" value="1"/>
</dbReference>
<dbReference type="SUPFAM" id="SSF47226">
    <property type="entry name" value="Histidine-containing phosphotransfer domain, HPT domain"/>
    <property type="match status" value="1"/>
</dbReference>
<feature type="transmembrane region" description="Helical" evidence="14">
    <location>
        <begin position="158"/>
        <end position="176"/>
    </location>
</feature>
<evidence type="ECO:0000256" key="9">
    <source>
        <dbReference type="ARBA" id="ARBA00022989"/>
    </source>
</evidence>